<comment type="similarity">
    <text evidence="3">Belongs to the methylenetetrahydrofolate reductase family.</text>
</comment>
<evidence type="ECO:0000256" key="3">
    <source>
        <dbReference type="ARBA" id="ARBA00006743"/>
    </source>
</evidence>
<evidence type="ECO:0000256" key="7">
    <source>
        <dbReference type="SAM" id="MobiDB-lite"/>
    </source>
</evidence>
<feature type="region of interest" description="Disordered" evidence="7">
    <location>
        <begin position="412"/>
        <end position="449"/>
    </location>
</feature>
<dbReference type="Proteomes" id="UP001178507">
    <property type="component" value="Unassembled WGS sequence"/>
</dbReference>
<name>A0AA36J6U3_9DINO</name>
<protein>
    <recommendedName>
        <fullName evidence="10">Methylenetetrahydrofolate reductase (NAD(P)H)</fullName>
    </recommendedName>
</protein>
<evidence type="ECO:0000256" key="2">
    <source>
        <dbReference type="ARBA" id="ARBA00004777"/>
    </source>
</evidence>
<gene>
    <name evidence="8" type="ORF">EVOR1521_LOCUS23564</name>
</gene>
<proteinExistence type="inferred from homology"/>
<dbReference type="InterPro" id="IPR029041">
    <property type="entry name" value="FAD-linked_oxidoreductase-like"/>
</dbReference>
<dbReference type="GO" id="GO:0004489">
    <property type="term" value="F:methylenetetrahydrofolate reductase [NAD(P)H] activity"/>
    <property type="evidence" value="ECO:0007669"/>
    <property type="project" value="InterPro"/>
</dbReference>
<dbReference type="AlphaFoldDB" id="A0AA36J6U3"/>
<feature type="compositionally biased region" description="Basic and acidic residues" evidence="7">
    <location>
        <begin position="323"/>
        <end position="334"/>
    </location>
</feature>
<keyword evidence="4" id="KW-0285">Flavoprotein</keyword>
<dbReference type="CDD" id="cd00537">
    <property type="entry name" value="MTHFR"/>
    <property type="match status" value="1"/>
</dbReference>
<dbReference type="GO" id="GO:0035999">
    <property type="term" value="P:tetrahydrofolate interconversion"/>
    <property type="evidence" value="ECO:0007669"/>
    <property type="project" value="TreeGrafter"/>
</dbReference>
<evidence type="ECO:0000256" key="5">
    <source>
        <dbReference type="ARBA" id="ARBA00022827"/>
    </source>
</evidence>
<dbReference type="EMBL" id="CAUJNA010003361">
    <property type="protein sequence ID" value="CAJ1400152.1"/>
    <property type="molecule type" value="Genomic_DNA"/>
</dbReference>
<keyword evidence="5" id="KW-0274">FAD</keyword>
<comment type="caution">
    <text evidence="8">The sequence shown here is derived from an EMBL/GenBank/DDBJ whole genome shotgun (WGS) entry which is preliminary data.</text>
</comment>
<accession>A0AA36J6U3</accession>
<feature type="compositionally biased region" description="Basic residues" evidence="7">
    <location>
        <begin position="346"/>
        <end position="360"/>
    </location>
</feature>
<organism evidence="8 9">
    <name type="scientific">Effrenium voratum</name>
    <dbReference type="NCBI Taxonomy" id="2562239"/>
    <lineage>
        <taxon>Eukaryota</taxon>
        <taxon>Sar</taxon>
        <taxon>Alveolata</taxon>
        <taxon>Dinophyceae</taxon>
        <taxon>Suessiales</taxon>
        <taxon>Symbiodiniaceae</taxon>
        <taxon>Effrenium</taxon>
    </lineage>
</organism>
<sequence length="449" mass="48484">MAVADDKKISELVAQLPPGWFSFEYFPPKTPEGVENLRKRIVKMKALGPLFTDFTWGAGGSTSELTLKLTSAAKNEFGCVANMHLTCTNQSSEMTGNALKDCKAHGVRNIVALRGDPPRGQEKWTATEGGFSSALDLVHFIRKNHQDYFSISVAGYPEGHPDNIEEVPSFDSLTASEKRRARIAKSEGKEVITVCKDANFHKEMVYLKEKVDAGAEFVITQMFLDPEVFLDFQKECLKYDIKVPIVPGIMCLNTYGGLVRMTELCKTRVPAGLMERAEKANTSDEAFKQFGIQERGGAVQGSAGGRSPRPPFLYAEPGKGGRGHPERSGEDHRGPGQSLLPGGGRRQVHGLRPGHHHRHQGQCAPGAAGEPAPAAGGPGDVRPGAAGGKARQTRCVELIASENFTSRAVMESAWAAPSPTSTPRASQGPATTEATRSSTRWRTCARSAL</sequence>
<keyword evidence="9" id="KW-1185">Reference proteome</keyword>
<evidence type="ECO:0000256" key="4">
    <source>
        <dbReference type="ARBA" id="ARBA00022630"/>
    </source>
</evidence>
<dbReference type="Gene3D" id="3.20.20.220">
    <property type="match status" value="1"/>
</dbReference>
<comment type="pathway">
    <text evidence="2">One-carbon metabolism; tetrahydrofolate interconversion.</text>
</comment>
<feature type="compositionally biased region" description="Low complexity" evidence="7">
    <location>
        <begin position="364"/>
        <end position="384"/>
    </location>
</feature>
<keyword evidence="6" id="KW-0560">Oxidoreductase</keyword>
<dbReference type="GO" id="GO:0009086">
    <property type="term" value="P:methionine biosynthetic process"/>
    <property type="evidence" value="ECO:0007669"/>
    <property type="project" value="TreeGrafter"/>
</dbReference>
<dbReference type="PANTHER" id="PTHR45754">
    <property type="entry name" value="METHYLENETETRAHYDROFOLATE REDUCTASE"/>
    <property type="match status" value="1"/>
</dbReference>
<evidence type="ECO:0000256" key="1">
    <source>
        <dbReference type="ARBA" id="ARBA00001974"/>
    </source>
</evidence>
<feature type="compositionally biased region" description="Polar residues" evidence="7">
    <location>
        <begin position="418"/>
        <end position="441"/>
    </location>
</feature>
<dbReference type="Pfam" id="PF02219">
    <property type="entry name" value="MTHFR"/>
    <property type="match status" value="1"/>
</dbReference>
<evidence type="ECO:0000313" key="8">
    <source>
        <dbReference type="EMBL" id="CAJ1400152.1"/>
    </source>
</evidence>
<reference evidence="8" key="1">
    <citation type="submission" date="2023-08" db="EMBL/GenBank/DDBJ databases">
        <authorList>
            <person name="Chen Y."/>
            <person name="Shah S."/>
            <person name="Dougan E. K."/>
            <person name="Thang M."/>
            <person name="Chan C."/>
        </authorList>
    </citation>
    <scope>NUCLEOTIDE SEQUENCE</scope>
</reference>
<evidence type="ECO:0000256" key="6">
    <source>
        <dbReference type="ARBA" id="ARBA00023002"/>
    </source>
</evidence>
<comment type="cofactor">
    <cofactor evidence="1">
        <name>FAD</name>
        <dbReference type="ChEBI" id="CHEBI:57692"/>
    </cofactor>
</comment>
<dbReference type="InterPro" id="IPR003171">
    <property type="entry name" value="Mehydrof_redctse-like"/>
</dbReference>
<dbReference type="GO" id="GO:0071949">
    <property type="term" value="F:FAD binding"/>
    <property type="evidence" value="ECO:0007669"/>
    <property type="project" value="TreeGrafter"/>
</dbReference>
<evidence type="ECO:0000313" key="9">
    <source>
        <dbReference type="Proteomes" id="UP001178507"/>
    </source>
</evidence>
<feature type="region of interest" description="Disordered" evidence="7">
    <location>
        <begin position="297"/>
        <end position="388"/>
    </location>
</feature>
<evidence type="ECO:0008006" key="10">
    <source>
        <dbReference type="Google" id="ProtNLM"/>
    </source>
</evidence>
<dbReference type="PANTHER" id="PTHR45754:SF3">
    <property type="entry name" value="METHYLENETETRAHYDROFOLATE REDUCTASE (NADPH)"/>
    <property type="match status" value="1"/>
</dbReference>
<dbReference type="SUPFAM" id="SSF51730">
    <property type="entry name" value="FAD-linked oxidoreductase"/>
    <property type="match status" value="1"/>
</dbReference>
<dbReference type="GO" id="GO:0005829">
    <property type="term" value="C:cytosol"/>
    <property type="evidence" value="ECO:0007669"/>
    <property type="project" value="TreeGrafter"/>
</dbReference>